<name>F4QDM9_CACFS</name>
<keyword evidence="2" id="KW-1185">Reference proteome</keyword>
<dbReference type="AlphaFoldDB" id="F4QDM9"/>
<dbReference type="Proteomes" id="UP000007797">
    <property type="component" value="Unassembled WGS sequence"/>
</dbReference>
<dbReference type="RefSeq" id="XP_004350534.1">
    <property type="nucleotide sequence ID" value="XM_004350483.1"/>
</dbReference>
<dbReference type="GeneID" id="14865924"/>
<proteinExistence type="predicted"/>
<gene>
    <name evidence="1" type="ORF">DFA_11587</name>
</gene>
<reference evidence="2" key="1">
    <citation type="journal article" date="2011" name="Genome Res.">
        <title>Phylogeny-wide analysis of social amoeba genomes highlights ancient origins for complex intercellular communication.</title>
        <authorList>
            <person name="Heidel A.J."/>
            <person name="Lawal H.M."/>
            <person name="Felder M."/>
            <person name="Schilde C."/>
            <person name="Helps N.R."/>
            <person name="Tunggal B."/>
            <person name="Rivero F."/>
            <person name="John U."/>
            <person name="Schleicher M."/>
            <person name="Eichinger L."/>
            <person name="Platzer M."/>
            <person name="Noegel A.A."/>
            <person name="Schaap P."/>
            <person name="Gloeckner G."/>
        </authorList>
    </citation>
    <scope>NUCLEOTIDE SEQUENCE [LARGE SCALE GENOMIC DNA]</scope>
    <source>
        <strain evidence="2">SH3</strain>
    </source>
</reference>
<dbReference type="KEGG" id="dfa:DFA_11587"/>
<evidence type="ECO:0000313" key="1">
    <source>
        <dbReference type="EMBL" id="EGG13826.1"/>
    </source>
</evidence>
<evidence type="ECO:0000313" key="2">
    <source>
        <dbReference type="Proteomes" id="UP000007797"/>
    </source>
</evidence>
<protein>
    <submittedName>
        <fullName evidence="1">Uncharacterized protein</fullName>
    </submittedName>
</protein>
<accession>F4QDM9</accession>
<organism evidence="1 2">
    <name type="scientific">Cavenderia fasciculata</name>
    <name type="common">Slime mold</name>
    <name type="synonym">Dictyostelium fasciculatum</name>
    <dbReference type="NCBI Taxonomy" id="261658"/>
    <lineage>
        <taxon>Eukaryota</taxon>
        <taxon>Amoebozoa</taxon>
        <taxon>Evosea</taxon>
        <taxon>Eumycetozoa</taxon>
        <taxon>Dictyostelia</taxon>
        <taxon>Acytosteliales</taxon>
        <taxon>Cavenderiaceae</taxon>
        <taxon>Cavenderia</taxon>
    </lineage>
</organism>
<dbReference type="EMBL" id="GL883029">
    <property type="protein sequence ID" value="EGG13826.1"/>
    <property type="molecule type" value="Genomic_DNA"/>
</dbReference>
<sequence>MFIEKVFTEGAFTNSHHALCISFTTEFRTLAMALQKSTPPFQWANYFVNKGGVNYSILQTKSAFDIYTLLKNAPASPNKKPFDSPSAPKYDIDENIEKILMTTSQLEKYTMDFVTKVEVPNCGIYSFHSKPSLRYLDEDRKKHLTEFRPCDQSFFSIGLDPYTYVAMEKRSMFYHVGYIVEINISQMSLRGTWKQESEKKYIDNGGDEYKWFWPVKHPEGQDVDIEGSEEERYQDSEDEDVDRFEYHKWVADMLSRNTSITHLRLTHGVGNQYELFYEGVLASKSL</sequence>